<proteinExistence type="predicted"/>
<dbReference type="eggNOG" id="KOG2640">
    <property type="taxonomic scope" value="Eukaryota"/>
</dbReference>
<keyword evidence="2" id="KW-0805">Transcription regulation</keyword>
<keyword evidence="5" id="KW-0539">Nucleus</keyword>
<dbReference type="InterPro" id="IPR001739">
    <property type="entry name" value="Methyl_CpG_DNA-bd"/>
</dbReference>
<dbReference type="SUPFAM" id="SSF54171">
    <property type="entry name" value="DNA-binding domain"/>
    <property type="match status" value="1"/>
</dbReference>
<feature type="region of interest" description="Disordered" evidence="6">
    <location>
        <begin position="711"/>
        <end position="754"/>
    </location>
</feature>
<evidence type="ECO:0000256" key="4">
    <source>
        <dbReference type="ARBA" id="ARBA00023163"/>
    </source>
</evidence>
<evidence type="ECO:0000259" key="9">
    <source>
        <dbReference type="PROSITE" id="PS51352"/>
    </source>
</evidence>
<dbReference type="Pfam" id="PF00085">
    <property type="entry name" value="Thioredoxin"/>
    <property type="match status" value="1"/>
</dbReference>
<dbReference type="InterPro" id="IPR036249">
    <property type="entry name" value="Thioredoxin-like_sf"/>
</dbReference>
<dbReference type="PROSITE" id="PS50982">
    <property type="entry name" value="MBD"/>
    <property type="match status" value="1"/>
</dbReference>
<dbReference type="InterPro" id="IPR013766">
    <property type="entry name" value="Thioredoxin_domain"/>
</dbReference>
<feature type="region of interest" description="Disordered" evidence="6">
    <location>
        <begin position="1027"/>
        <end position="1064"/>
    </location>
</feature>
<evidence type="ECO:0000256" key="6">
    <source>
        <dbReference type="SAM" id="MobiDB-lite"/>
    </source>
</evidence>
<gene>
    <name evidence="10" type="ORF">L484_003090</name>
</gene>
<feature type="compositionally biased region" description="Low complexity" evidence="6">
    <location>
        <begin position="1042"/>
        <end position="1056"/>
    </location>
</feature>
<feature type="domain" description="MBD" evidence="8">
    <location>
        <begin position="442"/>
        <end position="515"/>
    </location>
</feature>
<feature type="transmembrane region" description="Helical" evidence="7">
    <location>
        <begin position="1509"/>
        <end position="1537"/>
    </location>
</feature>
<evidence type="ECO:0000256" key="3">
    <source>
        <dbReference type="ARBA" id="ARBA00023125"/>
    </source>
</evidence>
<evidence type="ECO:0000313" key="10">
    <source>
        <dbReference type="EMBL" id="EXB38514.1"/>
    </source>
</evidence>
<feature type="compositionally biased region" description="Polar residues" evidence="6">
    <location>
        <begin position="1028"/>
        <end position="1041"/>
    </location>
</feature>
<evidence type="ECO:0000256" key="2">
    <source>
        <dbReference type="ARBA" id="ARBA00023015"/>
    </source>
</evidence>
<keyword evidence="11" id="KW-1185">Reference proteome</keyword>
<dbReference type="GO" id="GO:0003677">
    <property type="term" value="F:DNA binding"/>
    <property type="evidence" value="ECO:0007669"/>
    <property type="project" value="UniProtKB-KW"/>
</dbReference>
<evidence type="ECO:0000256" key="7">
    <source>
        <dbReference type="SAM" id="Phobius"/>
    </source>
</evidence>
<dbReference type="CDD" id="cd02999">
    <property type="entry name" value="PDI_a_ERp44_like"/>
    <property type="match status" value="1"/>
</dbReference>
<evidence type="ECO:0000256" key="1">
    <source>
        <dbReference type="ARBA" id="ARBA00004123"/>
    </source>
</evidence>
<dbReference type="PROSITE" id="PS51352">
    <property type="entry name" value="THIOREDOXIN_2"/>
    <property type="match status" value="1"/>
</dbReference>
<feature type="compositionally biased region" description="Polar residues" evidence="6">
    <location>
        <begin position="86"/>
        <end position="97"/>
    </location>
</feature>
<feature type="region of interest" description="Disordered" evidence="6">
    <location>
        <begin position="77"/>
        <end position="100"/>
    </location>
</feature>
<keyword evidence="7" id="KW-1133">Transmembrane helix</keyword>
<dbReference type="GO" id="GO:0005634">
    <property type="term" value="C:nucleus"/>
    <property type="evidence" value="ECO:0007669"/>
    <property type="project" value="UniProtKB-SubCell"/>
</dbReference>
<keyword evidence="7" id="KW-0812">Transmembrane</keyword>
<protein>
    <submittedName>
        <fullName evidence="10">5'-adenylylsulfate reductase-like 4</fullName>
    </submittedName>
</protein>
<sequence length="1609" mass="176106">MASAAGVDSSPYPSDHHCLLRPDSLPLVDLRLLSQSDLFSLSLSSSSQPLGRCDDDVLIPKIDRSVFNESAGSRKQTYSRLRLAPRNSQFPSSSARQTPEPLAQESFQVIALLKQLFSSGTNDELVPIRVHYNDAAHEPSSSVAVRNVPIHVVLPNSAPEKRKRGRPRKNATEGLGTLNWENPLPVSYGSVGEVAPAPVSSNSAFSVGSVKHKRGRPRKNTITETGRSVAGMVSVPISSNAAFHRSAMDIISVPVPLNAVSYDSAKDVVPIPVSFNSPFFDDAKKLKPGRPRKNRDTVLCCNVTGCIPVPVSSNAVPNDSLAKIVSVPVSSATDIASSGGQVKRKRGRPRKNETRYVRVVKGDDKAGTFFDDAKERVEKKEELVNVNRNGCVVDLVALGHSEDPFSAELRQKTEGMRTEAELLGFLGGLEGEWGSWRRKKKIVPASELSDTLPRGWKIQISLKRREGHASLFCRRYLSPNGQQFLSCKEASSYLLASCGVQDAGQSNPGLADGNVQIANKVGSYDANLFFEDAKNTDVPVSCSRVPITFVSTDHEEQAILLETRNLDKGQIGANEEKPSGLEANDEVSFGSLRGKLRADTLSESCTDRQRADTATRIDGESGGVVLFSHAEKVKIGSNDENCQEFCEKLGKVCIMTNKNELGELDEVIEVGEIASSNKKNGNSFQFSDGTSMVTCAPSSSSVEELKIDVEPGTGLPASSSDEKICSPAAHQSTRRVEDRNDESTSSHCGSGIGEECDPVKDVNRSLTYVMMGSDRDRSSELGLCSSSIDERSCLVSNDANNVSSSTLYESKFMNKKIISSGSNRITSDVEAVNRTELDRSSGRSLRVPPSNEQNFITEIDSDIPNFKMEEPWDDRGFESNVFTSFDDDDNGNKSSFVAVDMSKVDDIRICKGSSEFSVAFGGKDTGTHANPVSCMEQVGNVGGSHVSSSCESKYALRDSSATDRQMEEVQQDEGSLDFHVLGQSNYSQSCNFIDSVNDIFSSSLEESGSKEMKSFWNNEVLHAFDSIDTGTDTNAGKTTIKGSSSEGSSPVISRSGQTFPNTNNLSGIYRRKVEELKLKRCSDIGLIHVPDDMKRASTNALWEQPKQEDTNKTRNNELMTGSVNNSQTYGDFTPELIWGTDEQNFQPSRLVDTSSAPMQLSGCFANFNIMSEKDAYGDLNVNERFEGISGFEGLGLGSTKQSQYDFLTAQGTLNSNESKCLSHAEIKQGFDPSFWLTNESLTLFPKVAAENQTVTICIWCRKEFYHQGVSSETKSGLGSVGEPVGWVILELRGILMGVRVWISGIFTLLLWQSLNSAAEPNICSPHSLIYSIFGFPEGICSLYGDSRSFAFNGVIEGDEVSLQRALNMVHKNSYDYVAVLFYASWCPFSRTFRPTFSILSSLYPSIPHFAIQESAIRPRILSKYGVHGFPTLFILNSTMRVRYHGSRTPGSLIAFYGDVTGIKTASLDQISLDNIGSPPTHEKHGSAEQESCPFSWARSPENLLRQETYLALATAFVVLRLLHLIFPSLLLFVRCAWRRYIRNMRFGSLLEHPMAYLKRAVQLSNSLKEPCKRSNLQGGAMNAKAWASKSLATVSIGDASTSRCMNECH</sequence>
<dbReference type="InterPro" id="IPR017956">
    <property type="entry name" value="AT_hook_DNA-bd_motif"/>
</dbReference>
<evidence type="ECO:0000256" key="5">
    <source>
        <dbReference type="ARBA" id="ARBA00023242"/>
    </source>
</evidence>
<dbReference type="InterPro" id="IPR016177">
    <property type="entry name" value="DNA-bd_dom_sf"/>
</dbReference>
<keyword evidence="7" id="KW-0472">Membrane</keyword>
<keyword evidence="4" id="KW-0804">Transcription</keyword>
<dbReference type="PRINTS" id="PR00929">
    <property type="entry name" value="ATHOOK"/>
</dbReference>
<accession>W9QJA1</accession>
<dbReference type="Gene3D" id="3.40.30.10">
    <property type="entry name" value="Glutaredoxin"/>
    <property type="match status" value="1"/>
</dbReference>
<dbReference type="SMART" id="SM00384">
    <property type="entry name" value="AT_hook"/>
    <property type="match status" value="4"/>
</dbReference>
<dbReference type="PANTHER" id="PTHR37701:SF13">
    <property type="entry name" value="C2H2-TYPE DOMAIN-CONTAINING PROTEIN"/>
    <property type="match status" value="1"/>
</dbReference>
<feature type="region of interest" description="Disordered" evidence="6">
    <location>
        <begin position="1103"/>
        <end position="1125"/>
    </location>
</feature>
<feature type="domain" description="Thioredoxin" evidence="9">
    <location>
        <begin position="1340"/>
        <end position="1461"/>
    </location>
</feature>
<evidence type="ECO:0000259" key="8">
    <source>
        <dbReference type="PROSITE" id="PS50982"/>
    </source>
</evidence>
<feature type="compositionally biased region" description="Basic and acidic residues" evidence="6">
    <location>
        <begin position="734"/>
        <end position="744"/>
    </location>
</feature>
<feature type="compositionally biased region" description="Polar residues" evidence="6">
    <location>
        <begin position="1116"/>
        <end position="1125"/>
    </location>
</feature>
<organism evidence="10 11">
    <name type="scientific">Morus notabilis</name>
    <dbReference type="NCBI Taxonomy" id="981085"/>
    <lineage>
        <taxon>Eukaryota</taxon>
        <taxon>Viridiplantae</taxon>
        <taxon>Streptophyta</taxon>
        <taxon>Embryophyta</taxon>
        <taxon>Tracheophyta</taxon>
        <taxon>Spermatophyta</taxon>
        <taxon>Magnoliopsida</taxon>
        <taxon>eudicotyledons</taxon>
        <taxon>Gunneridae</taxon>
        <taxon>Pentapetalae</taxon>
        <taxon>rosids</taxon>
        <taxon>fabids</taxon>
        <taxon>Rosales</taxon>
        <taxon>Moraceae</taxon>
        <taxon>Moreae</taxon>
        <taxon>Morus</taxon>
    </lineage>
</organism>
<evidence type="ECO:0000313" key="11">
    <source>
        <dbReference type="Proteomes" id="UP000030645"/>
    </source>
</evidence>
<dbReference type="SUPFAM" id="SSF52833">
    <property type="entry name" value="Thioredoxin-like"/>
    <property type="match status" value="1"/>
</dbReference>
<comment type="subcellular location">
    <subcellularLocation>
        <location evidence="1">Nucleus</location>
    </subcellularLocation>
</comment>
<dbReference type="EMBL" id="KE343695">
    <property type="protein sequence ID" value="EXB38514.1"/>
    <property type="molecule type" value="Genomic_DNA"/>
</dbReference>
<dbReference type="STRING" id="981085.W9QJA1"/>
<dbReference type="Proteomes" id="UP000030645">
    <property type="component" value="Unassembled WGS sequence"/>
</dbReference>
<feature type="compositionally biased region" description="Basic and acidic residues" evidence="6">
    <location>
        <begin position="1105"/>
        <end position="1115"/>
    </location>
</feature>
<reference evidence="11" key="1">
    <citation type="submission" date="2013-01" db="EMBL/GenBank/DDBJ databases">
        <title>Draft Genome Sequence of a Mulberry Tree, Morus notabilis C.K. Schneid.</title>
        <authorList>
            <person name="He N."/>
            <person name="Zhao S."/>
        </authorList>
    </citation>
    <scope>NUCLEOTIDE SEQUENCE</scope>
</reference>
<dbReference type="InterPro" id="IPR037472">
    <property type="entry name" value="MBD8"/>
</dbReference>
<dbReference type="Pfam" id="PF02178">
    <property type="entry name" value="AT_hook"/>
    <property type="match status" value="3"/>
</dbReference>
<name>W9QJA1_9ROSA</name>
<keyword evidence="3" id="KW-0238">DNA-binding</keyword>
<dbReference type="PANTHER" id="PTHR37701">
    <property type="entry name" value="METHYL-CPG-BINDING DOMAIN-CONTAINING PROTEIN 8"/>
    <property type="match status" value="1"/>
</dbReference>